<dbReference type="InterPro" id="IPR011008">
    <property type="entry name" value="Dimeric_a/b-barrel"/>
</dbReference>
<dbReference type="InterPro" id="IPR007138">
    <property type="entry name" value="ABM_dom"/>
</dbReference>
<keyword evidence="2" id="KW-0614">Plasmid</keyword>
<dbReference type="PANTHER" id="PTHR33336:SF15">
    <property type="entry name" value="ABM DOMAIN-CONTAINING PROTEIN"/>
    <property type="match status" value="1"/>
</dbReference>
<accession>A0AAU7U1V3</accession>
<dbReference type="GO" id="GO:0004497">
    <property type="term" value="F:monooxygenase activity"/>
    <property type="evidence" value="ECO:0007669"/>
    <property type="project" value="UniProtKB-KW"/>
</dbReference>
<dbReference type="SUPFAM" id="SSF54909">
    <property type="entry name" value="Dimeric alpha+beta barrel"/>
    <property type="match status" value="1"/>
</dbReference>
<feature type="domain" description="ABM" evidence="1">
    <location>
        <begin position="3"/>
        <end position="94"/>
    </location>
</feature>
<reference evidence="2" key="1">
    <citation type="submission" date="2024-06" db="EMBL/GenBank/DDBJ databases">
        <title>Multiomics insights into the TNT degradation mechanism by Pantoea sp. BJ2 isolated from an ammunition destruction site.</title>
        <authorList>
            <person name="Luo J."/>
        </authorList>
    </citation>
    <scope>NUCLEOTIDE SEQUENCE</scope>
    <source>
        <strain evidence="2">BJ2</strain>
        <plasmid evidence="2">plasmindA</plasmid>
    </source>
</reference>
<dbReference type="Gene3D" id="3.30.70.100">
    <property type="match status" value="1"/>
</dbReference>
<dbReference type="RefSeq" id="WP_192413349.1">
    <property type="nucleotide sequence ID" value="NZ_CP158293.1"/>
</dbReference>
<dbReference type="EMBL" id="CP158293">
    <property type="protein sequence ID" value="XBV46961.1"/>
    <property type="molecule type" value="Genomic_DNA"/>
</dbReference>
<dbReference type="PANTHER" id="PTHR33336">
    <property type="entry name" value="QUINOL MONOOXYGENASE YGIN-RELATED"/>
    <property type="match status" value="1"/>
</dbReference>
<evidence type="ECO:0000259" key="1">
    <source>
        <dbReference type="PROSITE" id="PS51725"/>
    </source>
</evidence>
<evidence type="ECO:0000313" key="2">
    <source>
        <dbReference type="EMBL" id="XBV46961.1"/>
    </source>
</evidence>
<keyword evidence="2" id="KW-0560">Oxidoreductase</keyword>
<gene>
    <name evidence="2" type="ORF">AAF463_22730</name>
</gene>
<organism evidence="2">
    <name type="scientific">Pantoea sp. BJ2</name>
    <dbReference type="NCBI Taxonomy" id="3141322"/>
    <lineage>
        <taxon>Bacteria</taxon>
        <taxon>Pseudomonadati</taxon>
        <taxon>Pseudomonadota</taxon>
        <taxon>Gammaproteobacteria</taxon>
        <taxon>Enterobacterales</taxon>
        <taxon>Erwiniaceae</taxon>
        <taxon>Pantoea</taxon>
    </lineage>
</organism>
<dbReference type="Pfam" id="PF03992">
    <property type="entry name" value="ABM"/>
    <property type="match status" value="1"/>
</dbReference>
<dbReference type="InterPro" id="IPR050744">
    <property type="entry name" value="AI-2_Isomerase_LsrG"/>
</dbReference>
<geneLocation type="plasmid" evidence="2">
    <name>plasmindA</name>
</geneLocation>
<dbReference type="AlphaFoldDB" id="A0AAU7U1V3"/>
<keyword evidence="2" id="KW-0503">Monooxygenase</keyword>
<sequence length="99" mass="11259">MTVPVVALFTVKEGFEDKVHEMFCSVIARTLSEEGCITYQLNQDAKNPRRFVWTEEWSSLDLLQKHLNADHIVKLFSELPPYIEHSEVVALKKIAGGNA</sequence>
<protein>
    <submittedName>
        <fullName evidence="2">Quinol monooxygenase</fullName>
        <ecNumber evidence="2">1.-.-.-</ecNumber>
    </submittedName>
</protein>
<dbReference type="PROSITE" id="PS51725">
    <property type="entry name" value="ABM"/>
    <property type="match status" value="1"/>
</dbReference>
<name>A0AAU7U1V3_9GAMM</name>
<proteinExistence type="predicted"/>
<dbReference type="EC" id="1.-.-.-" evidence="2"/>